<dbReference type="RefSeq" id="XP_001887976.1">
    <property type="nucleotide sequence ID" value="XM_001887941.1"/>
</dbReference>
<accession>B0DVK1</accession>
<evidence type="ECO:0000313" key="2">
    <source>
        <dbReference type="EMBL" id="EDR01431.1"/>
    </source>
</evidence>
<dbReference type="GeneID" id="6083592"/>
<evidence type="ECO:0000313" key="3">
    <source>
        <dbReference type="Proteomes" id="UP000001194"/>
    </source>
</evidence>
<gene>
    <name evidence="2" type="ORF">LACBIDRAFT_333321</name>
</gene>
<dbReference type="HOGENOM" id="CLU_1896596_0_0_1"/>
<evidence type="ECO:0000256" key="1">
    <source>
        <dbReference type="SAM" id="MobiDB-lite"/>
    </source>
</evidence>
<dbReference type="Proteomes" id="UP000001194">
    <property type="component" value="Unassembled WGS sequence"/>
</dbReference>
<sequence>MTTPHYPTTATTTPALNGSDHRQRGGTTTIHERPRQRGRSTGAAINQGPPQPPHQPATNDTPRAHQHHQHDTDATWQRNDVGTRWQKDDDDATWVRGDNAMTTTRQRQRDMGTTATRRGVAAALAFSWFKSQLS</sequence>
<dbReference type="EMBL" id="DS547139">
    <property type="protein sequence ID" value="EDR01431.1"/>
    <property type="molecule type" value="Genomic_DNA"/>
</dbReference>
<dbReference type="KEGG" id="lbc:LACBIDRAFT_333321"/>
<keyword evidence="3" id="KW-1185">Reference proteome</keyword>
<dbReference type="InParanoid" id="B0DVK1"/>
<dbReference type="AlphaFoldDB" id="B0DVK1"/>
<feature type="region of interest" description="Disordered" evidence="1">
    <location>
        <begin position="1"/>
        <end position="114"/>
    </location>
</feature>
<organism evidence="3">
    <name type="scientific">Laccaria bicolor (strain S238N-H82 / ATCC MYA-4686)</name>
    <name type="common">Bicoloured deceiver</name>
    <name type="synonym">Laccaria laccata var. bicolor</name>
    <dbReference type="NCBI Taxonomy" id="486041"/>
    <lineage>
        <taxon>Eukaryota</taxon>
        <taxon>Fungi</taxon>
        <taxon>Dikarya</taxon>
        <taxon>Basidiomycota</taxon>
        <taxon>Agaricomycotina</taxon>
        <taxon>Agaricomycetes</taxon>
        <taxon>Agaricomycetidae</taxon>
        <taxon>Agaricales</taxon>
        <taxon>Agaricineae</taxon>
        <taxon>Hydnangiaceae</taxon>
        <taxon>Laccaria</taxon>
    </lineage>
</organism>
<reference evidence="2 3" key="1">
    <citation type="journal article" date="2008" name="Nature">
        <title>The genome of Laccaria bicolor provides insights into mycorrhizal symbiosis.</title>
        <authorList>
            <person name="Martin F."/>
            <person name="Aerts A."/>
            <person name="Ahren D."/>
            <person name="Brun A."/>
            <person name="Danchin E.G.J."/>
            <person name="Duchaussoy F."/>
            <person name="Gibon J."/>
            <person name="Kohler A."/>
            <person name="Lindquist E."/>
            <person name="Pereda V."/>
            <person name="Salamov A."/>
            <person name="Shapiro H.J."/>
            <person name="Wuyts J."/>
            <person name="Blaudez D."/>
            <person name="Buee M."/>
            <person name="Brokstein P."/>
            <person name="Canbaeck B."/>
            <person name="Cohen D."/>
            <person name="Courty P.E."/>
            <person name="Coutinho P.M."/>
            <person name="Delaruelle C."/>
            <person name="Detter J.C."/>
            <person name="Deveau A."/>
            <person name="DiFazio S."/>
            <person name="Duplessis S."/>
            <person name="Fraissinet-Tachet L."/>
            <person name="Lucic E."/>
            <person name="Frey-Klett P."/>
            <person name="Fourrey C."/>
            <person name="Feussner I."/>
            <person name="Gay G."/>
            <person name="Grimwood J."/>
            <person name="Hoegger P.J."/>
            <person name="Jain P."/>
            <person name="Kilaru S."/>
            <person name="Labbe J."/>
            <person name="Lin Y.C."/>
            <person name="Legue V."/>
            <person name="Le Tacon F."/>
            <person name="Marmeisse R."/>
            <person name="Melayah D."/>
            <person name="Montanini B."/>
            <person name="Muratet M."/>
            <person name="Nehls U."/>
            <person name="Niculita-Hirzel H."/>
            <person name="Oudot-Le Secq M.P."/>
            <person name="Peter M."/>
            <person name="Quesneville H."/>
            <person name="Rajashekar B."/>
            <person name="Reich M."/>
            <person name="Rouhier N."/>
            <person name="Schmutz J."/>
            <person name="Yin T."/>
            <person name="Chalot M."/>
            <person name="Henrissat B."/>
            <person name="Kuees U."/>
            <person name="Lucas S."/>
            <person name="Van de Peer Y."/>
            <person name="Podila G.K."/>
            <person name="Polle A."/>
            <person name="Pukkila P.J."/>
            <person name="Richardson P.M."/>
            <person name="Rouze P."/>
            <person name="Sanders I.R."/>
            <person name="Stajich J.E."/>
            <person name="Tunlid A."/>
            <person name="Tuskan G."/>
            <person name="Grigoriev I.V."/>
        </authorList>
    </citation>
    <scope>NUCLEOTIDE SEQUENCE [LARGE SCALE GENOMIC DNA]</scope>
    <source>
        <strain evidence="3">S238N-H82 / ATCC MYA-4686</strain>
    </source>
</reference>
<proteinExistence type="predicted"/>
<protein>
    <submittedName>
        <fullName evidence="2">Predicted protein</fullName>
    </submittedName>
</protein>
<feature type="compositionally biased region" description="Low complexity" evidence="1">
    <location>
        <begin position="1"/>
        <end position="14"/>
    </location>
</feature>
<name>B0DVK1_LACBS</name>